<dbReference type="SMART" id="SM00823">
    <property type="entry name" value="PKS_PP"/>
    <property type="match status" value="1"/>
</dbReference>
<dbReference type="Gene3D" id="1.10.1200.10">
    <property type="entry name" value="ACP-like"/>
    <property type="match status" value="1"/>
</dbReference>
<dbReference type="Pfam" id="PF22953">
    <property type="entry name" value="SpnB_Rossmann"/>
    <property type="match status" value="1"/>
</dbReference>
<dbReference type="Pfam" id="PF00501">
    <property type="entry name" value="AMP-binding"/>
    <property type="match status" value="1"/>
</dbReference>
<evidence type="ECO:0000259" key="7">
    <source>
        <dbReference type="PROSITE" id="PS50075"/>
    </source>
</evidence>
<evidence type="ECO:0000256" key="2">
    <source>
        <dbReference type="ARBA" id="ARBA00022553"/>
    </source>
</evidence>
<feature type="domain" description="Carrier" evidence="7">
    <location>
        <begin position="1285"/>
        <end position="1360"/>
    </location>
</feature>
<sequence>MTADAAFRAELIRPLHELLAEHAARQPERTAFKDARRSVTWAGLDRRTARVAGHLVGLGLTRGASAVICLPNRVEAVESCLAVTRAGAVGVPLDPLSTGPGLAWVLDDCAAQVVITDAVRLPLVRQVLADRPGITVILVGDDSEPGFAAAADAELPRWEELASTWSLRDRPRDDLGLDEPAWLLYTSGTTGHLKGVVATQRTSLWTTASCGAPLLGMSPQDRLVCPMPLSHVVAHNVCVLGVVAVGAAACLTDGSDAEEVLLRVREEDATFLVGAPAMYRRMVELARSGAVRPPRPRVCLVAGPTCPQPLHEEFRSAFGVALLDGYGSAEAGGAITTNLPQGPHVPGSCGVPLPGLTLRLTDARTGEEVARGAEGEIRVSGPGLMLGYHGRPEETAAVLAEGWYRTGDLGRQDADGHLTITGRLTELITRGGEHLHPREVEQALVQAPGVADAAVAGAPHEALGEIPVAYVVPVPESGGIDVETVLAACRRRLSPYELPNEIHEITEVPRDPDGEIARGLLADLPARLLWRGSRRTAGEPARYRGAVDLGLEDAGHPLLSAAVELPGRDEPTYTGRLTVAGSDPSLLRRVDGTTVVTGAVLLDLVLHAACRAGCARVLELTADEPLVLPRDEGVQLRVGVGGPDSHGVREVTVHGRRDACENSDAARRPWTRHAVASVAPAAGPEPDTGWTVWPPQGARRTGGDTGAGRPDTARTPRGVWRRGDEVFVEVALPDRATAQDRFAPHPALLDAALACAVRQTAEGTREDMWEDAADVVAVRWRDVSLYAVGASVLRVGLRRSADGTWDVTAADGTGDPVLTARSVTCVPWEKRAVRAASAARQDGLFEESWVLCDPPRRADRSDRWAVVGPDPLGVRAGLLSAGRHCEAPPDLPSLLRAVEEGAPVPDVLVVSAGPPRPRETDPADAVRAAVFEALQWVRHLTDPRLARSLLVVVTRGAVATGDDSSPDVGAAAVWGLVKAAQDRAPGRFVLVETDAVEPSWQRVESAVTCGEPRLMLRGGEVRAPRAARVPVSSPDMSSPGRIALFAGSDSQGPAEAFLARTGHGAGPGTHGPLLTGPFAKNAADRLPTSAGTAQLVRWDPVDPAGAVRALFDDTPRTVLFTAAVATDGTTTGTRAEVDAALRPVVGPALELVRSAAGRGVASVVLATPAPASAGLVDSAVAAVFDVWAHALRRAGVAAVSVRGPADASDEAADLFASAVATGRPALTAGRPDLSAPRVPGPLGATAALLRDLAGGVVLRPARDTVADPGGLRHRLAALTGAEQQETLLRLVRGHFATALGLASAGQVPDTGRIRDLGFDSLTALTARNALESTTGLSLPTSVIYDFSTPEELAHRLRNELLAD</sequence>
<dbReference type="InterPro" id="IPR006162">
    <property type="entry name" value="Ppantetheine_attach_site"/>
</dbReference>
<evidence type="ECO:0000256" key="4">
    <source>
        <dbReference type="ARBA" id="ARBA00022737"/>
    </source>
</evidence>
<dbReference type="PROSITE" id="PS00012">
    <property type="entry name" value="PHOSPHOPANTETHEINE"/>
    <property type="match status" value="1"/>
</dbReference>
<keyword evidence="3" id="KW-0808">Transferase</keyword>
<dbReference type="Gene3D" id="3.40.50.11460">
    <property type="match status" value="1"/>
</dbReference>
<dbReference type="InterPro" id="IPR055123">
    <property type="entry name" value="SpnB-like_Rossmann"/>
</dbReference>
<comment type="caution">
    <text evidence="9">The sequence shown here is derived from an EMBL/GenBank/DDBJ whole genome shotgun (WGS) entry which is preliminary data.</text>
</comment>
<keyword evidence="1" id="KW-0596">Phosphopantetheine</keyword>
<dbReference type="InterPro" id="IPR036736">
    <property type="entry name" value="ACP-like_sf"/>
</dbReference>
<evidence type="ECO:0000256" key="5">
    <source>
        <dbReference type="PROSITE-ProRule" id="PRU01363"/>
    </source>
</evidence>
<evidence type="ECO:0000256" key="1">
    <source>
        <dbReference type="ARBA" id="ARBA00022450"/>
    </source>
</evidence>
<dbReference type="InterPro" id="IPR020845">
    <property type="entry name" value="AMP-binding_CS"/>
</dbReference>
<dbReference type="InterPro" id="IPR045851">
    <property type="entry name" value="AMP-bd_C_sf"/>
</dbReference>
<dbReference type="InterPro" id="IPR042099">
    <property type="entry name" value="ANL_N_sf"/>
</dbReference>
<reference evidence="9 10" key="1">
    <citation type="journal article" date="2023" name="Microb. Genom.">
        <title>Mesoterricola silvestris gen. nov., sp. nov., Mesoterricola sediminis sp. nov., Geothrix oryzae sp. nov., Geothrix edaphica sp. nov., Geothrix rubra sp. nov., and Geothrix limicola sp. nov., six novel members of Acidobacteriota isolated from soils.</title>
        <authorList>
            <person name="Weisberg A.J."/>
            <person name="Pearce E."/>
            <person name="Kramer C.G."/>
            <person name="Chang J.H."/>
            <person name="Clarke C.R."/>
        </authorList>
    </citation>
    <scope>NUCLEOTIDE SEQUENCE [LARGE SCALE GENOMIC DNA]</scope>
    <source>
        <strain evidence="9 10">ID09-01A</strain>
    </source>
</reference>
<dbReference type="SUPFAM" id="SSF51735">
    <property type="entry name" value="NAD(P)-binding Rossmann-fold domains"/>
    <property type="match status" value="1"/>
</dbReference>
<dbReference type="Gene3D" id="3.30.300.30">
    <property type="match status" value="1"/>
</dbReference>
<dbReference type="InterPro" id="IPR000873">
    <property type="entry name" value="AMP-dep_synth/lig_dom"/>
</dbReference>
<dbReference type="Gene3D" id="3.10.129.110">
    <property type="entry name" value="Polyketide synthase dehydratase"/>
    <property type="match status" value="1"/>
</dbReference>
<dbReference type="InterPro" id="IPR049552">
    <property type="entry name" value="PKS_DH_N"/>
</dbReference>
<dbReference type="InterPro" id="IPR009081">
    <property type="entry name" value="PP-bd_ACP"/>
</dbReference>
<dbReference type="SMART" id="SM00826">
    <property type="entry name" value="PKS_DH"/>
    <property type="match status" value="1"/>
</dbReference>
<dbReference type="PROSITE" id="PS50075">
    <property type="entry name" value="CARRIER"/>
    <property type="match status" value="1"/>
</dbReference>
<evidence type="ECO:0000256" key="6">
    <source>
        <dbReference type="SAM" id="MobiDB-lite"/>
    </source>
</evidence>
<keyword evidence="4" id="KW-0677">Repeat</keyword>
<dbReference type="InterPro" id="IPR050237">
    <property type="entry name" value="ATP-dep_AMP-bd_enzyme"/>
</dbReference>
<keyword evidence="2" id="KW-0597">Phosphoprotein</keyword>
<proteinExistence type="predicted"/>
<dbReference type="RefSeq" id="WP_319063822.1">
    <property type="nucleotide sequence ID" value="NZ_JARAYT010000025.1"/>
</dbReference>
<evidence type="ECO:0000313" key="10">
    <source>
        <dbReference type="Proteomes" id="UP001271274"/>
    </source>
</evidence>
<evidence type="ECO:0000313" key="9">
    <source>
        <dbReference type="EMBL" id="MDX3706899.1"/>
    </source>
</evidence>
<evidence type="ECO:0000256" key="3">
    <source>
        <dbReference type="ARBA" id="ARBA00022679"/>
    </source>
</evidence>
<dbReference type="SUPFAM" id="SSF56801">
    <property type="entry name" value="Acetyl-CoA synthetase-like"/>
    <property type="match status" value="1"/>
</dbReference>
<dbReference type="Pfam" id="PF21089">
    <property type="entry name" value="PKS_DH_N"/>
    <property type="match status" value="1"/>
</dbReference>
<feature type="region of interest" description="C-terminal hotdog fold" evidence="5">
    <location>
        <begin position="688"/>
        <end position="834"/>
    </location>
</feature>
<dbReference type="PANTHER" id="PTHR43767:SF1">
    <property type="entry name" value="NONRIBOSOMAL PEPTIDE SYNTHASE PES1 (EUROFUNG)-RELATED"/>
    <property type="match status" value="1"/>
</dbReference>
<name>A0ABU4NW43_9ACTN</name>
<dbReference type="Gene3D" id="3.40.50.12780">
    <property type="entry name" value="N-terminal domain of ligase-like"/>
    <property type="match status" value="1"/>
</dbReference>
<dbReference type="InterPro" id="IPR036291">
    <property type="entry name" value="NAD(P)-bd_dom_sf"/>
</dbReference>
<dbReference type="InterPro" id="IPR042104">
    <property type="entry name" value="PKS_dehydratase_sf"/>
</dbReference>
<dbReference type="Pfam" id="PF00550">
    <property type="entry name" value="PP-binding"/>
    <property type="match status" value="1"/>
</dbReference>
<dbReference type="Pfam" id="PF13193">
    <property type="entry name" value="AMP-binding_C"/>
    <property type="match status" value="1"/>
</dbReference>
<dbReference type="PROSITE" id="PS00455">
    <property type="entry name" value="AMP_BINDING"/>
    <property type="match status" value="1"/>
</dbReference>
<dbReference type="SUPFAM" id="SSF47336">
    <property type="entry name" value="ACP-like"/>
    <property type="match status" value="1"/>
</dbReference>
<dbReference type="PROSITE" id="PS52019">
    <property type="entry name" value="PKS_MFAS_DH"/>
    <property type="match status" value="1"/>
</dbReference>
<organism evidence="9 10">
    <name type="scientific">Streptomyces europaeiscabiei</name>
    <dbReference type="NCBI Taxonomy" id="146819"/>
    <lineage>
        <taxon>Bacteria</taxon>
        <taxon>Bacillati</taxon>
        <taxon>Actinomycetota</taxon>
        <taxon>Actinomycetes</taxon>
        <taxon>Kitasatosporales</taxon>
        <taxon>Streptomycetaceae</taxon>
        <taxon>Streptomyces</taxon>
    </lineage>
</organism>
<evidence type="ECO:0000259" key="8">
    <source>
        <dbReference type="PROSITE" id="PS52019"/>
    </source>
</evidence>
<comment type="caution">
    <text evidence="5">Lacks conserved residue(s) required for the propagation of feature annotation.</text>
</comment>
<dbReference type="InterPro" id="IPR049551">
    <property type="entry name" value="PKS_DH_C"/>
</dbReference>
<feature type="region of interest" description="Disordered" evidence="6">
    <location>
        <begin position="678"/>
        <end position="717"/>
    </location>
</feature>
<dbReference type="Proteomes" id="UP001271274">
    <property type="component" value="Unassembled WGS sequence"/>
</dbReference>
<feature type="region of interest" description="N-terminal hotdog fold" evidence="5">
    <location>
        <begin position="556"/>
        <end position="673"/>
    </location>
</feature>
<keyword evidence="10" id="KW-1185">Reference proteome</keyword>
<feature type="domain" description="PKS/mFAS DH" evidence="8">
    <location>
        <begin position="556"/>
        <end position="834"/>
    </location>
</feature>
<protein>
    <submittedName>
        <fullName evidence="9">AMP-binding protein</fullName>
    </submittedName>
</protein>
<dbReference type="Pfam" id="PF14765">
    <property type="entry name" value="PS-DH"/>
    <property type="match status" value="1"/>
</dbReference>
<dbReference type="InterPro" id="IPR049900">
    <property type="entry name" value="PKS_mFAS_DH"/>
</dbReference>
<accession>A0ABU4NW43</accession>
<dbReference type="InterPro" id="IPR020806">
    <property type="entry name" value="PKS_PP-bd"/>
</dbReference>
<dbReference type="InterPro" id="IPR020807">
    <property type="entry name" value="PKS_DH"/>
</dbReference>
<dbReference type="PANTHER" id="PTHR43767">
    <property type="entry name" value="LONG-CHAIN-FATTY-ACID--COA LIGASE"/>
    <property type="match status" value="1"/>
</dbReference>
<gene>
    <name evidence="9" type="ORF">PV662_45925</name>
</gene>
<dbReference type="EMBL" id="JARAYU010000036">
    <property type="protein sequence ID" value="MDX3706899.1"/>
    <property type="molecule type" value="Genomic_DNA"/>
</dbReference>
<dbReference type="InterPro" id="IPR025110">
    <property type="entry name" value="AMP-bd_C"/>
</dbReference>